<dbReference type="GO" id="GO:0000136">
    <property type="term" value="C:mannan polymerase complex"/>
    <property type="evidence" value="ECO:0007669"/>
    <property type="project" value="TreeGrafter"/>
</dbReference>
<protein>
    <recommendedName>
        <fullName evidence="4">Glycosyltransferase family 32 protein</fullName>
    </recommendedName>
</protein>
<name>A0A1Y2BMC5_9TREE</name>
<dbReference type="InterPro" id="IPR029044">
    <property type="entry name" value="Nucleotide-diphossugar_trans"/>
</dbReference>
<dbReference type="SUPFAM" id="SSF53448">
    <property type="entry name" value="Nucleotide-diphospho-sugar transferases"/>
    <property type="match status" value="1"/>
</dbReference>
<dbReference type="InterPro" id="IPR007577">
    <property type="entry name" value="GlycoTrfase_DXD_sugar-bd_CS"/>
</dbReference>
<evidence type="ECO:0000256" key="1">
    <source>
        <dbReference type="ARBA" id="ARBA00009003"/>
    </source>
</evidence>
<dbReference type="PANTHER" id="PTHR31834">
    <property type="entry name" value="INITIATION-SPECIFIC ALPHA-1,6-MANNOSYLTRANSFERASE"/>
    <property type="match status" value="1"/>
</dbReference>
<sequence>MLVDNRLSVRPTLKIVLAVLISATILLHLSSTSSSSSLYRHLPLKILDATIAKTVDLDWITKQYEYHLSLIRQKTWNVDRDHNVLFLNGLDEGREAYIDRLETFVGDYFPPKQQENLIAMLNRLKSGISPPLPAGRELPKTVFTNDKESIPDVFKGWMETHQDWEFQINNDDGMDDFITKYMGGSRFQHVFNRLPRPIFKSDIIRYLYLLLHGGIYTDSDTAPVAHALTWGHDPIPMLSPVLSALQSLMISGYDRLSSALPPLGERTGAILHPGISTIVSLEYNAIQDDRDKTIWEQDQLGWKRIFPRATQVVQYTMMSKPWHPIYLDVLYHTIMSSEDLEEQTEAGKMGIHDWPGALNLTGPGPFTDAVFRYLQVQYGYNPRDAPAINAKAQVIGDVV</sequence>
<dbReference type="GO" id="GO:0000009">
    <property type="term" value="F:alpha-1,6-mannosyltransferase activity"/>
    <property type="evidence" value="ECO:0007669"/>
    <property type="project" value="InterPro"/>
</dbReference>
<dbReference type="AlphaFoldDB" id="A0A1Y2BMC5"/>
<organism evidence="2 3">
    <name type="scientific">Naematelia encephala</name>
    <dbReference type="NCBI Taxonomy" id="71784"/>
    <lineage>
        <taxon>Eukaryota</taxon>
        <taxon>Fungi</taxon>
        <taxon>Dikarya</taxon>
        <taxon>Basidiomycota</taxon>
        <taxon>Agaricomycotina</taxon>
        <taxon>Tremellomycetes</taxon>
        <taxon>Tremellales</taxon>
        <taxon>Naemateliaceae</taxon>
        <taxon>Naematelia</taxon>
    </lineage>
</organism>
<dbReference type="OrthoDB" id="409543at2759"/>
<dbReference type="Pfam" id="PF04488">
    <property type="entry name" value="Gly_transf_sug"/>
    <property type="match status" value="1"/>
</dbReference>
<dbReference type="EMBL" id="MCFC01000001">
    <property type="protein sequence ID" value="ORY35901.1"/>
    <property type="molecule type" value="Genomic_DNA"/>
</dbReference>
<dbReference type="Gene3D" id="3.90.550.20">
    <property type="match status" value="1"/>
</dbReference>
<dbReference type="PANTHER" id="PTHR31834:SF1">
    <property type="entry name" value="INITIATION-SPECIFIC ALPHA-1,6-MANNOSYLTRANSFERASE"/>
    <property type="match status" value="1"/>
</dbReference>
<proteinExistence type="inferred from homology"/>
<dbReference type="Proteomes" id="UP000193986">
    <property type="component" value="Unassembled WGS sequence"/>
</dbReference>
<dbReference type="InterPro" id="IPR039367">
    <property type="entry name" value="Och1-like"/>
</dbReference>
<keyword evidence="3" id="KW-1185">Reference proteome</keyword>
<gene>
    <name evidence="2" type="ORF">BCR39DRAFT_556026</name>
</gene>
<comment type="caution">
    <text evidence="2">The sequence shown here is derived from an EMBL/GenBank/DDBJ whole genome shotgun (WGS) entry which is preliminary data.</text>
</comment>
<dbReference type="GO" id="GO:0006487">
    <property type="term" value="P:protein N-linked glycosylation"/>
    <property type="evidence" value="ECO:0007669"/>
    <property type="project" value="TreeGrafter"/>
</dbReference>
<evidence type="ECO:0000313" key="2">
    <source>
        <dbReference type="EMBL" id="ORY35901.1"/>
    </source>
</evidence>
<evidence type="ECO:0008006" key="4">
    <source>
        <dbReference type="Google" id="ProtNLM"/>
    </source>
</evidence>
<accession>A0A1Y2BMC5</accession>
<comment type="similarity">
    <text evidence="1">Belongs to the glycosyltransferase 32 family.</text>
</comment>
<evidence type="ECO:0000313" key="3">
    <source>
        <dbReference type="Proteomes" id="UP000193986"/>
    </source>
</evidence>
<dbReference type="InParanoid" id="A0A1Y2BMC5"/>
<reference evidence="2 3" key="1">
    <citation type="submission" date="2016-07" db="EMBL/GenBank/DDBJ databases">
        <title>Pervasive Adenine N6-methylation of Active Genes in Fungi.</title>
        <authorList>
            <consortium name="DOE Joint Genome Institute"/>
            <person name="Mondo S.J."/>
            <person name="Dannebaum R.O."/>
            <person name="Kuo R.C."/>
            <person name="Labutti K."/>
            <person name="Haridas S."/>
            <person name="Kuo A."/>
            <person name="Salamov A."/>
            <person name="Ahrendt S.R."/>
            <person name="Lipzen A."/>
            <person name="Sullivan W."/>
            <person name="Andreopoulos W.B."/>
            <person name="Clum A."/>
            <person name="Lindquist E."/>
            <person name="Daum C."/>
            <person name="Ramamoorthy G.K."/>
            <person name="Gryganskyi A."/>
            <person name="Culley D."/>
            <person name="Magnuson J.K."/>
            <person name="James T.Y."/>
            <person name="O'Malley M.A."/>
            <person name="Stajich J.E."/>
            <person name="Spatafora J.W."/>
            <person name="Visel A."/>
            <person name="Grigoriev I.V."/>
        </authorList>
    </citation>
    <scope>NUCLEOTIDE SEQUENCE [LARGE SCALE GENOMIC DNA]</scope>
    <source>
        <strain evidence="2 3">68-887.2</strain>
    </source>
</reference>